<evidence type="ECO:0000256" key="7">
    <source>
        <dbReference type="PIRNR" id="PIRNR000862"/>
    </source>
</evidence>
<evidence type="ECO:0000256" key="2">
    <source>
        <dbReference type="ARBA" id="ARBA00022729"/>
    </source>
</evidence>
<dbReference type="SUPFAM" id="SSF53474">
    <property type="entry name" value="alpha/beta-Hydrolases"/>
    <property type="match status" value="1"/>
</dbReference>
<feature type="chain" id="PRO_5040223086" description="Lipase" evidence="9">
    <location>
        <begin position="25"/>
        <end position="409"/>
    </location>
</feature>
<name>A0A9P0DN99_PHACE</name>
<dbReference type="PIRSF" id="PIRSF000862">
    <property type="entry name" value="Steryl_ester_lip"/>
    <property type="match status" value="1"/>
</dbReference>
<evidence type="ECO:0000256" key="9">
    <source>
        <dbReference type="SAM" id="SignalP"/>
    </source>
</evidence>
<evidence type="ECO:0000313" key="12">
    <source>
        <dbReference type="Proteomes" id="UP001153737"/>
    </source>
</evidence>
<feature type="domain" description="AB hydrolase-1" evidence="10">
    <location>
        <begin position="80"/>
        <end position="385"/>
    </location>
</feature>
<evidence type="ECO:0000259" key="10">
    <source>
        <dbReference type="Pfam" id="PF00561"/>
    </source>
</evidence>
<proteinExistence type="inferred from homology"/>
<dbReference type="InterPro" id="IPR029058">
    <property type="entry name" value="AB_hydrolase_fold"/>
</dbReference>
<keyword evidence="2 9" id="KW-0732">Signal</keyword>
<dbReference type="InterPro" id="IPR000073">
    <property type="entry name" value="AB_hydrolase_1"/>
</dbReference>
<organism evidence="11 12">
    <name type="scientific">Phaedon cochleariae</name>
    <name type="common">Mustard beetle</name>
    <dbReference type="NCBI Taxonomy" id="80249"/>
    <lineage>
        <taxon>Eukaryota</taxon>
        <taxon>Metazoa</taxon>
        <taxon>Ecdysozoa</taxon>
        <taxon>Arthropoda</taxon>
        <taxon>Hexapoda</taxon>
        <taxon>Insecta</taxon>
        <taxon>Pterygota</taxon>
        <taxon>Neoptera</taxon>
        <taxon>Endopterygota</taxon>
        <taxon>Coleoptera</taxon>
        <taxon>Polyphaga</taxon>
        <taxon>Cucujiformia</taxon>
        <taxon>Chrysomeloidea</taxon>
        <taxon>Chrysomelidae</taxon>
        <taxon>Chrysomelinae</taxon>
        <taxon>Chrysomelini</taxon>
        <taxon>Phaedon</taxon>
    </lineage>
</organism>
<dbReference type="Gene3D" id="3.40.50.1820">
    <property type="entry name" value="alpha/beta hydrolase"/>
    <property type="match status" value="1"/>
</dbReference>
<dbReference type="EMBL" id="OU896714">
    <property type="protein sequence ID" value="CAH1179220.1"/>
    <property type="molecule type" value="Genomic_DNA"/>
</dbReference>
<protein>
    <recommendedName>
        <fullName evidence="7">Lipase</fullName>
    </recommendedName>
</protein>
<reference evidence="11" key="2">
    <citation type="submission" date="2022-10" db="EMBL/GenBank/DDBJ databases">
        <authorList>
            <consortium name="ENA_rothamsted_submissions"/>
            <consortium name="culmorum"/>
            <person name="King R."/>
        </authorList>
    </citation>
    <scope>NUCLEOTIDE SEQUENCE</scope>
</reference>
<dbReference type="PANTHER" id="PTHR11005">
    <property type="entry name" value="LYSOSOMAL ACID LIPASE-RELATED"/>
    <property type="match status" value="1"/>
</dbReference>
<evidence type="ECO:0000256" key="8">
    <source>
        <dbReference type="PIRSR" id="PIRSR000862-1"/>
    </source>
</evidence>
<feature type="active site" description="Charge relay system" evidence="8">
    <location>
        <position position="381"/>
    </location>
</feature>
<dbReference type="Pfam" id="PF00561">
    <property type="entry name" value="Abhydrolase_1"/>
    <property type="match status" value="1"/>
</dbReference>
<feature type="active site" description="Nucleophile" evidence="8">
    <location>
        <position position="175"/>
    </location>
</feature>
<dbReference type="InterPro" id="IPR025483">
    <property type="entry name" value="Lipase_euk"/>
</dbReference>
<evidence type="ECO:0000313" key="11">
    <source>
        <dbReference type="EMBL" id="CAH1179220.1"/>
    </source>
</evidence>
<dbReference type="Proteomes" id="UP001153737">
    <property type="component" value="Chromosome 8"/>
</dbReference>
<keyword evidence="5" id="KW-0443">Lipid metabolism</keyword>
<gene>
    <name evidence="11" type="ORF">PHAECO_LOCUS12051</name>
</gene>
<dbReference type="GO" id="GO:0016788">
    <property type="term" value="F:hydrolase activity, acting on ester bonds"/>
    <property type="evidence" value="ECO:0007669"/>
    <property type="project" value="InterPro"/>
</dbReference>
<dbReference type="AlphaFoldDB" id="A0A9P0DN99"/>
<keyword evidence="12" id="KW-1185">Reference proteome</keyword>
<dbReference type="OrthoDB" id="9974421at2759"/>
<keyword evidence="3 7" id="KW-0378">Hydrolase</keyword>
<feature type="signal peptide" evidence="9">
    <location>
        <begin position="1"/>
        <end position="24"/>
    </location>
</feature>
<evidence type="ECO:0000256" key="4">
    <source>
        <dbReference type="ARBA" id="ARBA00022963"/>
    </source>
</evidence>
<evidence type="ECO:0000256" key="6">
    <source>
        <dbReference type="ARBA" id="ARBA00023180"/>
    </source>
</evidence>
<keyword evidence="6" id="KW-0325">Glycoprotein</keyword>
<comment type="similarity">
    <text evidence="1 7">Belongs to the AB hydrolase superfamily. Lipase family.</text>
</comment>
<evidence type="ECO:0000256" key="1">
    <source>
        <dbReference type="ARBA" id="ARBA00010701"/>
    </source>
</evidence>
<dbReference type="GO" id="GO:0016042">
    <property type="term" value="P:lipid catabolic process"/>
    <property type="evidence" value="ECO:0007669"/>
    <property type="project" value="UniProtKB-KW"/>
</dbReference>
<accession>A0A9P0DN99</accession>
<feature type="active site" description="Charge relay system" evidence="8">
    <location>
        <position position="350"/>
    </location>
</feature>
<evidence type="ECO:0000256" key="3">
    <source>
        <dbReference type="ARBA" id="ARBA00022801"/>
    </source>
</evidence>
<dbReference type="FunFam" id="3.40.50.1820:FF:000057">
    <property type="entry name" value="Lipase"/>
    <property type="match status" value="1"/>
</dbReference>
<reference evidence="11" key="1">
    <citation type="submission" date="2022-01" db="EMBL/GenBank/DDBJ databases">
        <authorList>
            <person name="King R."/>
        </authorList>
    </citation>
    <scope>NUCLEOTIDE SEQUENCE</scope>
</reference>
<keyword evidence="4 7" id="KW-0442">Lipid degradation</keyword>
<sequence>MKTPMMLQCLRICAIILSLSVLYGDTLQFKFHPDRDLSIVQIIRKHGYPVETHHVTTSDGYIITFYRVPHGRNRNATQKYPVLMVPGTCGCSENFIVAGPNKATPYFLADRGFDVWLLNTRGNRHARRHVTLNPNNDKRFWDFGWHEVAVYDTPALIDYVLDHTKASQVYYIGHSQGTTSYMAFLAEKPEYNDKVRMSVQMAPSVLLGDTRTVVRILGKHASLIQSIFESFNIYELFPNGYNDIVNLLLKNICAETTILIDLCYVIIYFASIAKNIETEPIVLQHLFESSPARCSIKELLHYFQIVHTGDFKQYDYGVQGNMRMYGSREAPLYNLSNVLSPVSLFYAPSDTLVPIKGVQQLAKALPRVEVAYEVPSEDFSHIDFITGRSINELVNKPMYELFKKYNNKN</sequence>
<evidence type="ECO:0000256" key="5">
    <source>
        <dbReference type="ARBA" id="ARBA00023098"/>
    </source>
</evidence>